<dbReference type="EMBL" id="FUWU01000002">
    <property type="protein sequence ID" value="SJZ34841.1"/>
    <property type="molecule type" value="Genomic_DNA"/>
</dbReference>
<feature type="signal peptide" evidence="2">
    <location>
        <begin position="1"/>
        <end position="23"/>
    </location>
</feature>
<dbReference type="STRING" id="28122.SAMN02745108_00191"/>
<evidence type="ECO:0000313" key="4">
    <source>
        <dbReference type="Proteomes" id="UP000190449"/>
    </source>
</evidence>
<dbReference type="PANTHER" id="PTHR41775">
    <property type="entry name" value="SECRETED PROTEIN-RELATED"/>
    <property type="match status" value="1"/>
</dbReference>
<dbReference type="AlphaFoldDB" id="A0A1T4JXF0"/>
<sequence>MDGFWNKLRPALFAGLLAPGLWAVPMDPTPFTIDNAGDSLTLREVGDEHYSYTHTLDGYIVIRGEDGVYRYAAEDGTEGKFRAKNADLRSDAEKAYLKELDKDKVQKAHFERNPDRILYPDDERVERAPWVPTVDTSFSAEMPQRLPPASGYVKGTNRFPVLLVESPDMANCDSAAFYALTNAAGYSDRGHIGSVRDYFVSQSGGLFVPTFDVYPVRVENSLSSYAKKEGRLIKEAIDVLLSKFPNFDAQKYDADNDGEIDAVAVMYAGRKEDASSLGGFAYMLQYSNSLNDGVGRRPAGKGKFFNRYFILPQKNYWKEMYIAPFIHEFSHTMGLKDHYCAHSTKCNTDDYTDSVYQAPGAHAWDVMGTGMYNGPALGATPVGYSAFEKAFMGWISYKPFDNSSAVSVLTPFNTTNVAYKIPVEGKDDEWFILENRQRTGWDAYLPHHGMLIWHIDYNERAWKQDTLNNFSAHQRVDVVEAGNLKINSYSDGFYYSTAKANLMDDPFPGSQNVTAFSFTAWDGNSLGVNLYNIREESDGIVCFATREGISITACPDESSLTSSSSGAESSSSSVAGSSSSSESSSSSGFVESSSSLGEFLSSSSATMAVVQVQSMGHSVKLFGTTLSVQSGFSGRKMVRAYDLSGKEVLRKTFDDFSADIDLREMSGQVLIVKLSAQGRTLELKRIAVN</sequence>
<protein>
    <submittedName>
        <fullName evidence="3">M6 family metalloprotease domain-containing protein</fullName>
    </submittedName>
</protein>
<name>A0A1T4JXF0_9BACT</name>
<keyword evidence="3" id="KW-0482">Metalloprotease</keyword>
<dbReference type="GO" id="GO:0008237">
    <property type="term" value="F:metallopeptidase activity"/>
    <property type="evidence" value="ECO:0007669"/>
    <property type="project" value="UniProtKB-KW"/>
</dbReference>
<feature type="compositionally biased region" description="Low complexity" evidence="1">
    <location>
        <begin position="557"/>
        <end position="588"/>
    </location>
</feature>
<keyword evidence="3" id="KW-0378">Hydrolase</keyword>
<dbReference type="RefSeq" id="WP_143394416.1">
    <property type="nucleotide sequence ID" value="NZ_FUWU01000002.1"/>
</dbReference>
<dbReference type="NCBIfam" id="TIGR03296">
    <property type="entry name" value="M6dom_TIGR03296"/>
    <property type="match status" value="1"/>
</dbReference>
<reference evidence="3 4" key="1">
    <citation type="submission" date="2017-02" db="EMBL/GenBank/DDBJ databases">
        <authorList>
            <person name="Peterson S.W."/>
        </authorList>
    </citation>
    <scope>NUCLEOTIDE SEQUENCE [LARGE SCALE GENOMIC DNA]</scope>
    <source>
        <strain evidence="3 4">ATCC 43854</strain>
    </source>
</reference>
<dbReference type="InterPro" id="IPR008757">
    <property type="entry name" value="Peptidase_M6-like_domain"/>
</dbReference>
<feature type="region of interest" description="Disordered" evidence="1">
    <location>
        <begin position="555"/>
        <end position="588"/>
    </location>
</feature>
<organism evidence="3 4">
    <name type="scientific">Fibrobacter intestinalis</name>
    <dbReference type="NCBI Taxonomy" id="28122"/>
    <lineage>
        <taxon>Bacteria</taxon>
        <taxon>Pseudomonadati</taxon>
        <taxon>Fibrobacterota</taxon>
        <taxon>Fibrobacteria</taxon>
        <taxon>Fibrobacterales</taxon>
        <taxon>Fibrobacteraceae</taxon>
        <taxon>Fibrobacter</taxon>
    </lineage>
</organism>
<keyword evidence="2" id="KW-0732">Signal</keyword>
<feature type="chain" id="PRO_5012910800" evidence="2">
    <location>
        <begin position="24"/>
        <end position="689"/>
    </location>
</feature>
<accession>A0A1T4JXF0</accession>
<evidence type="ECO:0000256" key="2">
    <source>
        <dbReference type="SAM" id="SignalP"/>
    </source>
</evidence>
<proteinExistence type="predicted"/>
<dbReference type="GO" id="GO:0006508">
    <property type="term" value="P:proteolysis"/>
    <property type="evidence" value="ECO:0007669"/>
    <property type="project" value="UniProtKB-KW"/>
</dbReference>
<keyword evidence="3" id="KW-0645">Protease</keyword>
<evidence type="ECO:0000256" key="1">
    <source>
        <dbReference type="SAM" id="MobiDB-lite"/>
    </source>
</evidence>
<evidence type="ECO:0000313" key="3">
    <source>
        <dbReference type="EMBL" id="SJZ34841.1"/>
    </source>
</evidence>
<dbReference type="Proteomes" id="UP000190449">
    <property type="component" value="Unassembled WGS sequence"/>
</dbReference>
<dbReference type="PANTHER" id="PTHR41775:SF1">
    <property type="entry name" value="PEPTIDASE M6-LIKE DOMAIN-CONTAINING PROTEIN"/>
    <property type="match status" value="1"/>
</dbReference>
<gene>
    <name evidence="3" type="ORF">SAMN02745108_00191</name>
</gene>